<dbReference type="InterPro" id="IPR004358">
    <property type="entry name" value="Sig_transdc_His_kin-like_C"/>
</dbReference>
<dbReference type="InterPro" id="IPR001789">
    <property type="entry name" value="Sig_transdc_resp-reg_receiver"/>
</dbReference>
<feature type="domain" description="HPt" evidence="10">
    <location>
        <begin position="2"/>
        <end position="106"/>
    </location>
</feature>
<dbReference type="SMART" id="SM00073">
    <property type="entry name" value="HPT"/>
    <property type="match status" value="1"/>
</dbReference>
<accession>A0A3B1C6P6</accession>
<dbReference type="PROSITE" id="PS50110">
    <property type="entry name" value="RESPONSE_REGULATORY"/>
    <property type="match status" value="1"/>
</dbReference>
<dbReference type="SMART" id="SM01231">
    <property type="entry name" value="H-kinase_dim"/>
    <property type="match status" value="1"/>
</dbReference>
<dbReference type="GO" id="GO:0005737">
    <property type="term" value="C:cytoplasm"/>
    <property type="evidence" value="ECO:0007669"/>
    <property type="project" value="InterPro"/>
</dbReference>
<dbReference type="CDD" id="cd00731">
    <property type="entry name" value="CheA_reg"/>
    <property type="match status" value="1"/>
</dbReference>
<feature type="coiled-coil region" evidence="6">
    <location>
        <begin position="14"/>
        <end position="41"/>
    </location>
</feature>
<dbReference type="InterPro" id="IPR036061">
    <property type="entry name" value="CheW-like_dom_sf"/>
</dbReference>
<sequence length="702" mass="77450">MSLNLPENILNDFIDETREILVAVDRELLELEQDLNDTEQINKVFRLIHTLKGSASFLGFDRIVDLMHDFENTLNLARNQKASITPDDIKSLFKRLDTTRDILDDIRSKKLSAGVNFIAEEPKVAKKASAIPDDKKPVKTVAEPKIGEDPSILYEVSKREPVATADQTTRVKLSRLDTLSQLVGELTLRRNQLLTITSKTSVKRKEDLLSLQLNETVTQINRVTTELQDAIMETRMMPLQSVFARFPPLVREIAEKYGKKVRLETEGEQAEVEKIAIEPLSESLTHIISNAIHHGIETPEERTLAGKNEKGTIKIKAWCDGNSIVVTASDDGKGMDTNLIVQKAIAVGNITLEESHRMTEEQILNLVFSPGFSTLDTAGLGAGRGVGMDVVKSSVTRLNGSIKIDTVHGRGTTIELRLPLTLSIIQALIVEVGVSSFVLPASIILETVRIDTHSLQSVDGNELITYRNTPLPVVRLSELFDIPSTPGKWEYVTIVNIAEKTFGIVVDRLKGQEDIAFKPVNDFLAGCGATGATSLGDGSVAFIIDLGEITEALYLFEGLETNTYKKPVKTDDAISYKVLLAEGSKPFRKAMVEAFRKAGYETTEANSGRATLKAIMESKKPFDLIMLDCDLPGIGGIALAEHLKSHAKFKSIPVVALTPPSKQVDTDYGFRIGIEDFLPKLEAENLSIIARRYIIKNVQISH</sequence>
<dbReference type="EMBL" id="UOGC01000091">
    <property type="protein sequence ID" value="VAX19528.1"/>
    <property type="molecule type" value="Genomic_DNA"/>
</dbReference>
<evidence type="ECO:0000256" key="5">
    <source>
        <dbReference type="ARBA" id="ARBA00022777"/>
    </source>
</evidence>
<dbReference type="Gene3D" id="3.40.50.2300">
    <property type="match status" value="1"/>
</dbReference>
<feature type="domain" description="Histidine kinase" evidence="7">
    <location>
        <begin position="164"/>
        <end position="422"/>
    </location>
</feature>
<dbReference type="SUPFAM" id="SSF52172">
    <property type="entry name" value="CheY-like"/>
    <property type="match status" value="1"/>
</dbReference>
<keyword evidence="6" id="KW-0175">Coiled coil</keyword>
<evidence type="ECO:0000259" key="9">
    <source>
        <dbReference type="PROSITE" id="PS50851"/>
    </source>
</evidence>
<dbReference type="SUPFAM" id="SSF55874">
    <property type="entry name" value="ATPase domain of HSP90 chaperone/DNA topoisomerase II/histidine kinase"/>
    <property type="match status" value="1"/>
</dbReference>
<keyword evidence="5 11" id="KW-0418">Kinase</keyword>
<dbReference type="Pfam" id="PF01627">
    <property type="entry name" value="Hpt"/>
    <property type="match status" value="1"/>
</dbReference>
<proteinExistence type="predicted"/>
<evidence type="ECO:0000259" key="10">
    <source>
        <dbReference type="PROSITE" id="PS50894"/>
    </source>
</evidence>
<dbReference type="InterPro" id="IPR036097">
    <property type="entry name" value="HisK_dim/P_sf"/>
</dbReference>
<name>A0A3B1C6P6_9ZZZZ</name>
<dbReference type="Gene3D" id="1.20.120.160">
    <property type="entry name" value="HPT domain"/>
    <property type="match status" value="1"/>
</dbReference>
<dbReference type="Gene3D" id="1.10.287.560">
    <property type="entry name" value="Histidine kinase CheA-like, homodimeric domain"/>
    <property type="match status" value="1"/>
</dbReference>
<dbReference type="AlphaFoldDB" id="A0A3B1C6P6"/>
<dbReference type="SMART" id="SM00260">
    <property type="entry name" value="CheW"/>
    <property type="match status" value="1"/>
</dbReference>
<evidence type="ECO:0000259" key="7">
    <source>
        <dbReference type="PROSITE" id="PS50109"/>
    </source>
</evidence>
<dbReference type="Pfam" id="PF00072">
    <property type="entry name" value="Response_reg"/>
    <property type="match status" value="1"/>
</dbReference>
<dbReference type="Pfam" id="PF01584">
    <property type="entry name" value="CheW"/>
    <property type="match status" value="1"/>
</dbReference>
<feature type="domain" description="Response regulatory" evidence="8">
    <location>
        <begin position="577"/>
        <end position="695"/>
    </location>
</feature>
<evidence type="ECO:0000256" key="4">
    <source>
        <dbReference type="ARBA" id="ARBA00022679"/>
    </source>
</evidence>
<evidence type="ECO:0000256" key="1">
    <source>
        <dbReference type="ARBA" id="ARBA00000085"/>
    </source>
</evidence>
<dbReference type="InterPro" id="IPR036641">
    <property type="entry name" value="HPT_dom_sf"/>
</dbReference>
<dbReference type="PROSITE" id="PS50109">
    <property type="entry name" value="HIS_KIN"/>
    <property type="match status" value="1"/>
</dbReference>
<dbReference type="InterPro" id="IPR003594">
    <property type="entry name" value="HATPase_dom"/>
</dbReference>
<dbReference type="GO" id="GO:0005524">
    <property type="term" value="F:ATP binding"/>
    <property type="evidence" value="ECO:0007669"/>
    <property type="project" value="UniProtKB-KW"/>
</dbReference>
<dbReference type="CDD" id="cd17546">
    <property type="entry name" value="REC_hyHK_CKI1_RcsC-like"/>
    <property type="match status" value="1"/>
</dbReference>
<dbReference type="InterPro" id="IPR004105">
    <property type="entry name" value="CheA-like_dim"/>
</dbReference>
<dbReference type="SUPFAM" id="SSF47226">
    <property type="entry name" value="Histidine-containing phosphotransfer domain, HPT domain"/>
    <property type="match status" value="1"/>
</dbReference>
<dbReference type="InterPro" id="IPR008207">
    <property type="entry name" value="Sig_transdc_His_kin_Hpt_dom"/>
</dbReference>
<dbReference type="InterPro" id="IPR011006">
    <property type="entry name" value="CheY-like_superfamily"/>
</dbReference>
<keyword evidence="3" id="KW-0597">Phosphoprotein</keyword>
<dbReference type="InterPro" id="IPR051315">
    <property type="entry name" value="Bact_Chemotaxis_CheA"/>
</dbReference>
<dbReference type="Gene3D" id="3.30.565.10">
    <property type="entry name" value="Histidine kinase-like ATPase, C-terminal domain"/>
    <property type="match status" value="1"/>
</dbReference>
<dbReference type="Pfam" id="PF02895">
    <property type="entry name" value="H-kinase_dim"/>
    <property type="match status" value="1"/>
</dbReference>
<evidence type="ECO:0000256" key="2">
    <source>
        <dbReference type="ARBA" id="ARBA00012438"/>
    </source>
</evidence>
<dbReference type="CDD" id="cd00088">
    <property type="entry name" value="HPT"/>
    <property type="match status" value="1"/>
</dbReference>
<dbReference type="PROSITE" id="PS50894">
    <property type="entry name" value="HPT"/>
    <property type="match status" value="1"/>
</dbReference>
<dbReference type="EC" id="2.7.13.3" evidence="2"/>
<gene>
    <name evidence="11" type="ORF">MNBD_NITROSPINAE01-169</name>
</gene>
<reference evidence="11" key="1">
    <citation type="submission" date="2018-06" db="EMBL/GenBank/DDBJ databases">
        <authorList>
            <person name="Zhirakovskaya E."/>
        </authorList>
    </citation>
    <scope>NUCLEOTIDE SEQUENCE</scope>
</reference>
<dbReference type="PANTHER" id="PTHR43395:SF1">
    <property type="entry name" value="CHEMOTAXIS PROTEIN CHEA"/>
    <property type="match status" value="1"/>
</dbReference>
<dbReference type="InterPro" id="IPR002545">
    <property type="entry name" value="CheW-lke_dom"/>
</dbReference>
<dbReference type="PROSITE" id="PS50851">
    <property type="entry name" value="CHEW"/>
    <property type="match status" value="1"/>
</dbReference>
<dbReference type="Gene3D" id="2.40.50.180">
    <property type="entry name" value="CheA-289, Domain 4"/>
    <property type="match status" value="1"/>
</dbReference>
<dbReference type="InterPro" id="IPR005467">
    <property type="entry name" value="His_kinase_dom"/>
</dbReference>
<dbReference type="InterPro" id="IPR037006">
    <property type="entry name" value="CheA-like_homodim_sf"/>
</dbReference>
<dbReference type="SUPFAM" id="SSF47384">
    <property type="entry name" value="Homodimeric domain of signal transducing histidine kinase"/>
    <property type="match status" value="1"/>
</dbReference>
<evidence type="ECO:0000256" key="6">
    <source>
        <dbReference type="SAM" id="Coils"/>
    </source>
</evidence>
<dbReference type="SMART" id="SM00387">
    <property type="entry name" value="HATPase_c"/>
    <property type="match status" value="1"/>
</dbReference>
<dbReference type="PANTHER" id="PTHR43395">
    <property type="entry name" value="SENSOR HISTIDINE KINASE CHEA"/>
    <property type="match status" value="1"/>
</dbReference>
<feature type="domain" description="CheW-like" evidence="9">
    <location>
        <begin position="424"/>
        <end position="555"/>
    </location>
</feature>
<comment type="catalytic activity">
    <reaction evidence="1">
        <text>ATP + protein L-histidine = ADP + protein N-phospho-L-histidine.</text>
        <dbReference type="EC" id="2.7.13.3"/>
    </reaction>
</comment>
<dbReference type="Pfam" id="PF02518">
    <property type="entry name" value="HATPase_c"/>
    <property type="match status" value="1"/>
</dbReference>
<evidence type="ECO:0000313" key="11">
    <source>
        <dbReference type="EMBL" id="VAX19528.1"/>
    </source>
</evidence>
<dbReference type="GO" id="GO:0000155">
    <property type="term" value="F:phosphorelay sensor kinase activity"/>
    <property type="evidence" value="ECO:0007669"/>
    <property type="project" value="InterPro"/>
</dbReference>
<evidence type="ECO:0000259" key="8">
    <source>
        <dbReference type="PROSITE" id="PS50110"/>
    </source>
</evidence>
<dbReference type="GO" id="GO:0006935">
    <property type="term" value="P:chemotaxis"/>
    <property type="evidence" value="ECO:0007669"/>
    <property type="project" value="UniProtKB-KW"/>
</dbReference>
<dbReference type="FunFam" id="3.30.565.10:FF:000016">
    <property type="entry name" value="Chemotaxis protein CheA, putative"/>
    <property type="match status" value="1"/>
</dbReference>
<organism evidence="11">
    <name type="scientific">hydrothermal vent metagenome</name>
    <dbReference type="NCBI Taxonomy" id="652676"/>
    <lineage>
        <taxon>unclassified sequences</taxon>
        <taxon>metagenomes</taxon>
        <taxon>ecological metagenomes</taxon>
    </lineage>
</organism>
<dbReference type="PRINTS" id="PR00344">
    <property type="entry name" value="BCTRLSENSOR"/>
</dbReference>
<evidence type="ECO:0000256" key="3">
    <source>
        <dbReference type="ARBA" id="ARBA00022553"/>
    </source>
</evidence>
<dbReference type="InterPro" id="IPR036890">
    <property type="entry name" value="HATPase_C_sf"/>
</dbReference>
<dbReference type="SUPFAM" id="SSF50341">
    <property type="entry name" value="CheW-like"/>
    <property type="match status" value="1"/>
</dbReference>
<keyword evidence="4" id="KW-0808">Transferase</keyword>
<protein>
    <recommendedName>
        <fullName evidence="2">histidine kinase</fullName>
        <ecNumber evidence="2">2.7.13.3</ecNumber>
    </recommendedName>
</protein>
<dbReference type="SMART" id="SM00448">
    <property type="entry name" value="REC"/>
    <property type="match status" value="1"/>
</dbReference>